<proteinExistence type="predicted"/>
<evidence type="ECO:0000313" key="2">
    <source>
        <dbReference type="Proteomes" id="UP001139031"/>
    </source>
</evidence>
<protein>
    <submittedName>
        <fullName evidence="1">Uncharacterized protein</fullName>
    </submittedName>
</protein>
<reference evidence="1" key="1">
    <citation type="submission" date="2021-08" db="EMBL/GenBank/DDBJ databases">
        <authorList>
            <person name="Stevens D.C."/>
        </authorList>
    </citation>
    <scope>NUCLEOTIDE SEQUENCE</scope>
    <source>
        <strain evidence="1">DSM 53165</strain>
    </source>
</reference>
<dbReference type="Proteomes" id="UP001139031">
    <property type="component" value="Unassembled WGS sequence"/>
</dbReference>
<name>A0ABS7TI68_9BACT</name>
<accession>A0ABS7TI68</accession>
<dbReference type="EMBL" id="JAIRAU010000001">
    <property type="protein sequence ID" value="MBZ5707807.1"/>
    <property type="molecule type" value="Genomic_DNA"/>
</dbReference>
<evidence type="ECO:0000313" key="1">
    <source>
        <dbReference type="EMBL" id="MBZ5707807.1"/>
    </source>
</evidence>
<keyword evidence="2" id="KW-1185">Reference proteome</keyword>
<gene>
    <name evidence="1" type="ORF">K7C98_00950</name>
</gene>
<comment type="caution">
    <text evidence="1">The sequence shown here is derived from an EMBL/GenBank/DDBJ whole genome shotgun (WGS) entry which is preliminary data.</text>
</comment>
<dbReference type="RefSeq" id="WP_224189570.1">
    <property type="nucleotide sequence ID" value="NZ_JAIRAU010000001.1"/>
</dbReference>
<sequence>MTKKSQRRARVAAGTRRVALAESELTAAMAELTWADRADKQIAGERLRSALAELVTARDSLARDTAAVN</sequence>
<organism evidence="1 2">
    <name type="scientific">Nannocystis pusilla</name>
    <dbReference type="NCBI Taxonomy" id="889268"/>
    <lineage>
        <taxon>Bacteria</taxon>
        <taxon>Pseudomonadati</taxon>
        <taxon>Myxococcota</taxon>
        <taxon>Polyangia</taxon>
        <taxon>Nannocystales</taxon>
        <taxon>Nannocystaceae</taxon>
        <taxon>Nannocystis</taxon>
    </lineage>
</organism>